<dbReference type="Gene3D" id="3.40.50.1000">
    <property type="entry name" value="HAD superfamily/HAD-like"/>
    <property type="match status" value="1"/>
</dbReference>
<dbReference type="InterPro" id="IPR036412">
    <property type="entry name" value="HAD-like_sf"/>
</dbReference>
<sequence length="161" mass="18434">YFFPLNGYSKEEIDPYFTKFYKDDFVKLRKFTKKKPEARKVVKTAFDGGYEVVIATNPLLPLTSIQQRLDWAGVGDFPYKLITSYENSCASKPDLLYYQLIFKHLNLSAKECIMVGDEDKDLVCAKLGSQTFLVHSINTKLNSETPEPTYSGTLSDLMKFL</sequence>
<dbReference type="InterPro" id="IPR023214">
    <property type="entry name" value="HAD_sf"/>
</dbReference>
<protein>
    <recommendedName>
        <fullName evidence="2">HAD family hydrolase</fullName>
    </recommendedName>
</protein>
<gene>
    <name evidence="1" type="ORF">S12H4_29803</name>
</gene>
<proteinExistence type="predicted"/>
<feature type="non-terminal residue" evidence="1">
    <location>
        <position position="1"/>
    </location>
</feature>
<dbReference type="AlphaFoldDB" id="X1UJV7"/>
<organism evidence="1">
    <name type="scientific">marine sediment metagenome</name>
    <dbReference type="NCBI Taxonomy" id="412755"/>
    <lineage>
        <taxon>unclassified sequences</taxon>
        <taxon>metagenomes</taxon>
        <taxon>ecological metagenomes</taxon>
    </lineage>
</organism>
<dbReference type="Pfam" id="PF00702">
    <property type="entry name" value="Hydrolase"/>
    <property type="match status" value="1"/>
</dbReference>
<reference evidence="1" key="1">
    <citation type="journal article" date="2014" name="Front. Microbiol.">
        <title>High frequency of phylogenetically diverse reductive dehalogenase-homologous genes in deep subseafloor sedimentary metagenomes.</title>
        <authorList>
            <person name="Kawai M."/>
            <person name="Futagami T."/>
            <person name="Toyoda A."/>
            <person name="Takaki Y."/>
            <person name="Nishi S."/>
            <person name="Hori S."/>
            <person name="Arai W."/>
            <person name="Tsubouchi T."/>
            <person name="Morono Y."/>
            <person name="Uchiyama I."/>
            <person name="Ito T."/>
            <person name="Fujiyama A."/>
            <person name="Inagaki F."/>
            <person name="Takami H."/>
        </authorList>
    </citation>
    <scope>NUCLEOTIDE SEQUENCE</scope>
    <source>
        <strain evidence="1">Expedition CK06-06</strain>
    </source>
</reference>
<evidence type="ECO:0008006" key="2">
    <source>
        <dbReference type="Google" id="ProtNLM"/>
    </source>
</evidence>
<dbReference type="CDD" id="cd01427">
    <property type="entry name" value="HAD_like"/>
    <property type="match status" value="1"/>
</dbReference>
<dbReference type="InterPro" id="IPR006439">
    <property type="entry name" value="HAD-SF_hydro_IA"/>
</dbReference>
<dbReference type="SUPFAM" id="SSF56784">
    <property type="entry name" value="HAD-like"/>
    <property type="match status" value="1"/>
</dbReference>
<name>X1UJV7_9ZZZZ</name>
<dbReference type="NCBIfam" id="TIGR01549">
    <property type="entry name" value="HAD-SF-IA-v1"/>
    <property type="match status" value="1"/>
</dbReference>
<dbReference type="EMBL" id="BARW01017221">
    <property type="protein sequence ID" value="GAJ00176.1"/>
    <property type="molecule type" value="Genomic_DNA"/>
</dbReference>
<accession>X1UJV7</accession>
<evidence type="ECO:0000313" key="1">
    <source>
        <dbReference type="EMBL" id="GAJ00176.1"/>
    </source>
</evidence>
<comment type="caution">
    <text evidence="1">The sequence shown here is derived from an EMBL/GenBank/DDBJ whole genome shotgun (WGS) entry which is preliminary data.</text>
</comment>